<dbReference type="Pfam" id="PF01761">
    <property type="entry name" value="DHQ_synthase"/>
    <property type="match status" value="1"/>
</dbReference>
<evidence type="ECO:0000256" key="5">
    <source>
        <dbReference type="ARBA" id="ARBA00004661"/>
    </source>
</evidence>
<evidence type="ECO:0000256" key="16">
    <source>
        <dbReference type="ARBA" id="ARBA00023239"/>
    </source>
</evidence>
<dbReference type="Pfam" id="PF24621">
    <property type="entry name" value="DHQS_C"/>
    <property type="match status" value="1"/>
</dbReference>
<evidence type="ECO:0000256" key="9">
    <source>
        <dbReference type="ARBA" id="ARBA00022490"/>
    </source>
</evidence>
<comment type="cofactor">
    <cofactor evidence="3">
        <name>Co(2+)</name>
        <dbReference type="ChEBI" id="CHEBI:48828"/>
    </cofactor>
</comment>
<evidence type="ECO:0000256" key="15">
    <source>
        <dbReference type="ARBA" id="ARBA00023141"/>
    </source>
</evidence>
<dbReference type="Gene3D" id="1.20.1090.10">
    <property type="entry name" value="Dehydroquinate synthase-like - alpha domain"/>
    <property type="match status" value="1"/>
</dbReference>
<keyword evidence="16 21" id="KW-0456">Lyase</keyword>
<reference evidence="21 22" key="1">
    <citation type="journal article" date="2022" name="Pathogens">
        <title>Staphylococcus ratti sp. nov. Isolated from a Lab Rat.</title>
        <authorList>
            <person name="Kovarovic V."/>
            <person name="Sedlacek I."/>
            <person name="Petras P."/>
            <person name="Kralova S."/>
            <person name="Maslanova I."/>
            <person name="Svec P."/>
            <person name="Neumann-Schaal M."/>
            <person name="Botka T."/>
            <person name="Gelbicova T."/>
            <person name="Stankova E."/>
            <person name="Doskar J."/>
            <person name="Pantucek R."/>
        </authorList>
    </citation>
    <scope>NUCLEOTIDE SEQUENCE [LARGE SCALE GENOMIC DNA]</scope>
    <source>
        <strain evidence="21 22">CCM 9025</strain>
    </source>
</reference>
<evidence type="ECO:0000313" key="21">
    <source>
        <dbReference type="EMBL" id="UEX89150.1"/>
    </source>
</evidence>
<evidence type="ECO:0000256" key="8">
    <source>
        <dbReference type="ARBA" id="ARBA00017684"/>
    </source>
</evidence>
<evidence type="ECO:0000256" key="7">
    <source>
        <dbReference type="ARBA" id="ARBA00013031"/>
    </source>
</evidence>
<dbReference type="GO" id="GO:0003856">
    <property type="term" value="F:3-dehydroquinate synthase activity"/>
    <property type="evidence" value="ECO:0007669"/>
    <property type="project" value="UniProtKB-EC"/>
</dbReference>
<dbReference type="CDD" id="cd08195">
    <property type="entry name" value="DHQS"/>
    <property type="match status" value="1"/>
</dbReference>
<dbReference type="InterPro" id="IPR030960">
    <property type="entry name" value="DHQS/DOIS_N"/>
</dbReference>
<comment type="pathway">
    <text evidence="5">Metabolic intermediate biosynthesis; chorismate biosynthesis; chorismate from D-erythrose 4-phosphate and phosphoenolpyruvate: step 2/7.</text>
</comment>
<gene>
    <name evidence="21" type="primary">aroB</name>
    <name evidence="21" type="ORF">LN051_06070</name>
</gene>
<evidence type="ECO:0000256" key="17">
    <source>
        <dbReference type="ARBA" id="ARBA00023285"/>
    </source>
</evidence>
<keyword evidence="15" id="KW-0057">Aromatic amino acid biosynthesis</keyword>
<feature type="domain" description="3-dehydroquinate synthase C-terminal" evidence="20">
    <location>
        <begin position="172"/>
        <end position="313"/>
    </location>
</feature>
<evidence type="ECO:0000313" key="22">
    <source>
        <dbReference type="Proteomes" id="UP001197626"/>
    </source>
</evidence>
<evidence type="ECO:0000259" key="20">
    <source>
        <dbReference type="Pfam" id="PF24621"/>
    </source>
</evidence>
<keyword evidence="9" id="KW-0963">Cytoplasm</keyword>
<evidence type="ECO:0000259" key="19">
    <source>
        <dbReference type="Pfam" id="PF01761"/>
    </source>
</evidence>
<dbReference type="EC" id="4.2.3.4" evidence="7 18"/>
<keyword evidence="11" id="KW-0479">Metal-binding</keyword>
<dbReference type="InterPro" id="IPR056179">
    <property type="entry name" value="DHQS_C"/>
</dbReference>
<dbReference type="SUPFAM" id="SSF56796">
    <property type="entry name" value="Dehydroquinate synthase-like"/>
    <property type="match status" value="1"/>
</dbReference>
<evidence type="ECO:0000256" key="18">
    <source>
        <dbReference type="NCBIfam" id="TIGR01357"/>
    </source>
</evidence>
<dbReference type="RefSeq" id="WP_229291653.1">
    <property type="nucleotide sequence ID" value="NZ_CP086654.1"/>
</dbReference>
<evidence type="ECO:0000256" key="2">
    <source>
        <dbReference type="ARBA" id="ARBA00001911"/>
    </source>
</evidence>
<evidence type="ECO:0000256" key="4">
    <source>
        <dbReference type="ARBA" id="ARBA00004496"/>
    </source>
</evidence>
<dbReference type="InterPro" id="IPR016037">
    <property type="entry name" value="DHQ_synth_AroB"/>
</dbReference>
<dbReference type="PIRSF" id="PIRSF001455">
    <property type="entry name" value="DHQ_synth"/>
    <property type="match status" value="1"/>
</dbReference>
<name>A0ABY3PA16_9STAP</name>
<keyword evidence="22" id="KW-1185">Reference proteome</keyword>
<dbReference type="InterPro" id="IPR030963">
    <property type="entry name" value="DHQ_synth_fam"/>
</dbReference>
<feature type="domain" description="3-dehydroquinate synthase N-terminal" evidence="19">
    <location>
        <begin position="59"/>
        <end position="169"/>
    </location>
</feature>
<accession>A0ABY3PA16</accession>
<evidence type="ECO:0000256" key="11">
    <source>
        <dbReference type="ARBA" id="ARBA00022723"/>
    </source>
</evidence>
<sequence>MLLNTRYDQNNYPIIVEKGAIEQLEKALSHYQHVFILIDQHVAQQWPFLKNKWNHAVLIEIPAGEQVKHLNYYETFMNQILEYHPTRNTCLVAIGGGATGDFVGFMAATLLRGVDFIQVPTTLLAHDSSVGGKVGINAPKGKNLIGAFHRPKTVLYDLDFLQTLPKTEILSGYAEVYKHALLTNHKAVTQLETQYPTAEHLYTLQNIEVFIVSGIETKLNIVLADEKEHGQRKFLNLGHTFGHAIESQHQLAHGHAVMIGILFQYIVANLVLNARFQPHTFYQYLKDLQYPLTVIEAFDFDQLYTRMLSDKKNDATGIQMVLLQQIGQPKVMHVSQYILKEAFQQLLQLHNEVK</sequence>
<proteinExistence type="inferred from homology"/>
<evidence type="ECO:0000256" key="1">
    <source>
        <dbReference type="ARBA" id="ARBA00001393"/>
    </source>
</evidence>
<evidence type="ECO:0000256" key="6">
    <source>
        <dbReference type="ARBA" id="ARBA00005412"/>
    </source>
</evidence>
<protein>
    <recommendedName>
        <fullName evidence="8 18">3-dehydroquinate synthase</fullName>
        <ecNumber evidence="7 18">4.2.3.4</ecNumber>
    </recommendedName>
</protein>
<evidence type="ECO:0000256" key="13">
    <source>
        <dbReference type="ARBA" id="ARBA00022833"/>
    </source>
</evidence>
<dbReference type="PANTHER" id="PTHR43622:SF7">
    <property type="entry name" value="3-DEHYDROQUINATE SYNTHASE, CHLOROPLASTIC"/>
    <property type="match status" value="1"/>
</dbReference>
<comment type="catalytic activity">
    <reaction evidence="1">
        <text>7-phospho-2-dehydro-3-deoxy-D-arabino-heptonate = 3-dehydroquinate + phosphate</text>
        <dbReference type="Rhea" id="RHEA:21968"/>
        <dbReference type="ChEBI" id="CHEBI:32364"/>
        <dbReference type="ChEBI" id="CHEBI:43474"/>
        <dbReference type="ChEBI" id="CHEBI:58394"/>
        <dbReference type="EC" id="4.2.3.4"/>
    </reaction>
</comment>
<keyword evidence="10" id="KW-0028">Amino-acid biosynthesis</keyword>
<keyword evidence="14" id="KW-0520">NAD</keyword>
<dbReference type="Proteomes" id="UP001197626">
    <property type="component" value="Chromosome"/>
</dbReference>
<dbReference type="EMBL" id="CP086654">
    <property type="protein sequence ID" value="UEX89150.1"/>
    <property type="molecule type" value="Genomic_DNA"/>
</dbReference>
<keyword evidence="13" id="KW-0862">Zinc</keyword>
<dbReference type="PANTHER" id="PTHR43622">
    <property type="entry name" value="3-DEHYDROQUINATE SYNTHASE"/>
    <property type="match status" value="1"/>
</dbReference>
<evidence type="ECO:0000256" key="10">
    <source>
        <dbReference type="ARBA" id="ARBA00022605"/>
    </source>
</evidence>
<organism evidence="21 22">
    <name type="scientific">Staphylococcus ratti</name>
    <dbReference type="NCBI Taxonomy" id="2892440"/>
    <lineage>
        <taxon>Bacteria</taxon>
        <taxon>Bacillati</taxon>
        <taxon>Bacillota</taxon>
        <taxon>Bacilli</taxon>
        <taxon>Bacillales</taxon>
        <taxon>Staphylococcaceae</taxon>
        <taxon>Staphylococcus</taxon>
    </lineage>
</organism>
<keyword evidence="12" id="KW-0547">Nucleotide-binding</keyword>
<evidence type="ECO:0000256" key="14">
    <source>
        <dbReference type="ARBA" id="ARBA00023027"/>
    </source>
</evidence>
<keyword evidence="17" id="KW-0170">Cobalt</keyword>
<dbReference type="Gene3D" id="3.40.50.1970">
    <property type="match status" value="1"/>
</dbReference>
<dbReference type="InterPro" id="IPR050071">
    <property type="entry name" value="Dehydroquinate_synthase"/>
</dbReference>
<comment type="cofactor">
    <cofactor evidence="2">
        <name>NAD(+)</name>
        <dbReference type="ChEBI" id="CHEBI:57540"/>
    </cofactor>
</comment>
<evidence type="ECO:0000256" key="12">
    <source>
        <dbReference type="ARBA" id="ARBA00022741"/>
    </source>
</evidence>
<dbReference type="NCBIfam" id="TIGR01357">
    <property type="entry name" value="aroB"/>
    <property type="match status" value="1"/>
</dbReference>
<comment type="subcellular location">
    <subcellularLocation>
        <location evidence="4">Cytoplasm</location>
    </subcellularLocation>
</comment>
<comment type="similarity">
    <text evidence="6">Belongs to the sugar phosphate cyclases superfamily. Dehydroquinate synthase family.</text>
</comment>
<evidence type="ECO:0000256" key="3">
    <source>
        <dbReference type="ARBA" id="ARBA00001941"/>
    </source>
</evidence>